<evidence type="ECO:0000256" key="1">
    <source>
        <dbReference type="SAM" id="Phobius"/>
    </source>
</evidence>
<comment type="caution">
    <text evidence="2">The sequence shown here is derived from an EMBL/GenBank/DDBJ whole genome shotgun (WGS) entry which is preliminary data.</text>
</comment>
<keyword evidence="1" id="KW-1133">Transmembrane helix</keyword>
<feature type="transmembrane region" description="Helical" evidence="1">
    <location>
        <begin position="27"/>
        <end position="49"/>
    </location>
</feature>
<dbReference type="EMBL" id="ALWB01000350">
    <property type="protein sequence ID" value="ELS30336.1"/>
    <property type="molecule type" value="Genomic_DNA"/>
</dbReference>
<gene>
    <name evidence="2" type="ORF">Pse7429DRAFT_4616</name>
</gene>
<dbReference type="AlphaFoldDB" id="L8MSC2"/>
<name>L8MSC2_9CYAN</name>
<keyword evidence="1" id="KW-0812">Transmembrane</keyword>
<evidence type="ECO:0008006" key="4">
    <source>
        <dbReference type="Google" id="ProtNLM"/>
    </source>
</evidence>
<evidence type="ECO:0000313" key="2">
    <source>
        <dbReference type="EMBL" id="ELS30336.1"/>
    </source>
</evidence>
<sequence length="78" mass="8954">MVVKVMKIPEPWVISIDRTDWKFGKTVFNVLTLGVVHHGVAFPLVWMMLDKKVTQTPVNAVNCGIDFWKYLETAKSTF</sequence>
<dbReference type="PATRIC" id="fig|927668.3.peg.5156"/>
<protein>
    <recommendedName>
        <fullName evidence="4">Transposase</fullName>
    </recommendedName>
</protein>
<dbReference type="OrthoDB" id="1091931at2"/>
<accession>L8MSC2</accession>
<evidence type="ECO:0000313" key="3">
    <source>
        <dbReference type="Proteomes" id="UP000011201"/>
    </source>
</evidence>
<dbReference type="Proteomes" id="UP000011201">
    <property type="component" value="Unassembled WGS sequence"/>
</dbReference>
<proteinExistence type="predicted"/>
<keyword evidence="1" id="KW-0472">Membrane</keyword>
<organism evidence="2 3">
    <name type="scientific">Pseudanabaena biceps PCC 7429</name>
    <dbReference type="NCBI Taxonomy" id="927668"/>
    <lineage>
        <taxon>Bacteria</taxon>
        <taxon>Bacillati</taxon>
        <taxon>Cyanobacteriota</taxon>
        <taxon>Cyanophyceae</taxon>
        <taxon>Pseudanabaenales</taxon>
        <taxon>Pseudanabaenaceae</taxon>
        <taxon>Pseudanabaena</taxon>
    </lineage>
</organism>
<keyword evidence="3" id="KW-1185">Reference proteome</keyword>
<reference evidence="2 3" key="1">
    <citation type="journal article" date="2013" name="Proc. Natl. Acad. Sci. U.S.A.">
        <title>Improving the coverage of the cyanobacterial phylum using diversity-driven genome sequencing.</title>
        <authorList>
            <person name="Shih P.M."/>
            <person name="Wu D."/>
            <person name="Latifi A."/>
            <person name="Axen S.D."/>
            <person name="Fewer D.P."/>
            <person name="Talla E."/>
            <person name="Calteau A."/>
            <person name="Cai F."/>
            <person name="Tandeau de Marsac N."/>
            <person name="Rippka R."/>
            <person name="Herdman M."/>
            <person name="Sivonen K."/>
            <person name="Coursin T."/>
            <person name="Laurent T."/>
            <person name="Goodwin L."/>
            <person name="Nolan M."/>
            <person name="Davenport K.W."/>
            <person name="Han C.S."/>
            <person name="Rubin E.M."/>
            <person name="Eisen J.A."/>
            <person name="Woyke T."/>
            <person name="Gugger M."/>
            <person name="Kerfeld C.A."/>
        </authorList>
    </citation>
    <scope>NUCLEOTIDE SEQUENCE [LARGE SCALE GENOMIC DNA]</scope>
    <source>
        <strain evidence="2 3">PCC 7429</strain>
    </source>
</reference>